<dbReference type="PANTHER" id="PTHR47053">
    <property type="entry name" value="MUREIN DD-ENDOPEPTIDASE MEPH-RELATED"/>
    <property type="match status" value="1"/>
</dbReference>
<keyword evidence="4" id="KW-0788">Thiol protease</keyword>
<comment type="similarity">
    <text evidence="1">Belongs to the peptidase C40 family.</text>
</comment>
<dbReference type="AlphaFoldDB" id="A0A1K0FGH5"/>
<keyword evidence="8" id="KW-1185">Reference proteome</keyword>
<dbReference type="EMBL" id="MEIA01000260">
    <property type="protein sequence ID" value="OJF11917.1"/>
    <property type="molecule type" value="Genomic_DNA"/>
</dbReference>
<dbReference type="PANTHER" id="PTHR47053:SF1">
    <property type="entry name" value="MUREIN DD-ENDOPEPTIDASE MEPH-RELATED"/>
    <property type="match status" value="1"/>
</dbReference>
<feature type="signal peptide" evidence="5">
    <location>
        <begin position="1"/>
        <end position="29"/>
    </location>
</feature>
<sequence length="259" mass="27728">MSAGTGTVALSLGLCLCAGQLIATPAASAAAAPVVTTVTAAKPVKPRISSSWSARKVNWGTKVRVTTKLINPKTGKKVVGGWVRLQTHQNGKWKTWLKSRNTSGAVTFATAPHETRWFRTAFGGAGGVTAATTRPTKIHIRSSGARILAEAKKHRGAAYAYGAEGPRRFDCSGYTKYVYKKATGKKLPHSANSQQYYGKKVSKSSKQVGDLIVFRNGSHGYHAGIYAGGGYMYDSPRPGMSVGKHKIWSNNYVVRRIAA</sequence>
<evidence type="ECO:0000313" key="7">
    <source>
        <dbReference type="EMBL" id="OJF11917.1"/>
    </source>
</evidence>
<proteinExistence type="inferred from homology"/>
<organism evidence="7 8">
    <name type="scientific">Couchioplanes caeruleus subsp. caeruleus</name>
    <dbReference type="NCBI Taxonomy" id="56427"/>
    <lineage>
        <taxon>Bacteria</taxon>
        <taxon>Bacillati</taxon>
        <taxon>Actinomycetota</taxon>
        <taxon>Actinomycetes</taxon>
        <taxon>Micromonosporales</taxon>
        <taxon>Micromonosporaceae</taxon>
        <taxon>Couchioplanes</taxon>
    </lineage>
</organism>
<comment type="caution">
    <text evidence="7">The sequence shown here is derived from an EMBL/GenBank/DDBJ whole genome shotgun (WGS) entry which is preliminary data.</text>
</comment>
<accession>A0A1K0FGH5</accession>
<evidence type="ECO:0000259" key="6">
    <source>
        <dbReference type="PROSITE" id="PS51935"/>
    </source>
</evidence>
<keyword evidence="3" id="KW-0378">Hydrolase</keyword>
<keyword evidence="2" id="KW-0645">Protease</keyword>
<dbReference type="InterPro" id="IPR051202">
    <property type="entry name" value="Peptidase_C40"/>
</dbReference>
<name>A0A1K0FGH5_9ACTN</name>
<evidence type="ECO:0000313" key="8">
    <source>
        <dbReference type="Proteomes" id="UP000182486"/>
    </source>
</evidence>
<dbReference type="Pfam" id="PF00877">
    <property type="entry name" value="NLPC_P60"/>
    <property type="match status" value="1"/>
</dbReference>
<dbReference type="Gene3D" id="3.90.1720.10">
    <property type="entry name" value="endopeptidase domain like (from Nostoc punctiforme)"/>
    <property type="match status" value="1"/>
</dbReference>
<dbReference type="SUPFAM" id="SSF54001">
    <property type="entry name" value="Cysteine proteinases"/>
    <property type="match status" value="1"/>
</dbReference>
<evidence type="ECO:0000256" key="2">
    <source>
        <dbReference type="ARBA" id="ARBA00022670"/>
    </source>
</evidence>
<feature type="domain" description="NlpC/P60" evidence="6">
    <location>
        <begin position="141"/>
        <end position="259"/>
    </location>
</feature>
<dbReference type="Proteomes" id="UP000182486">
    <property type="component" value="Unassembled WGS sequence"/>
</dbReference>
<reference evidence="7 8" key="1">
    <citation type="submission" date="2016-09" db="EMBL/GenBank/DDBJ databases">
        <title>Couchioplanes caeruleus draft genome sequence.</title>
        <authorList>
            <person name="Sheehan J."/>
            <person name="Caffrey P."/>
        </authorList>
    </citation>
    <scope>NUCLEOTIDE SEQUENCE [LARGE SCALE GENOMIC DNA]</scope>
    <source>
        <strain evidence="7 8">DSM 43634</strain>
    </source>
</reference>
<evidence type="ECO:0000256" key="5">
    <source>
        <dbReference type="SAM" id="SignalP"/>
    </source>
</evidence>
<dbReference type="GO" id="GO:0006508">
    <property type="term" value="P:proteolysis"/>
    <property type="evidence" value="ECO:0007669"/>
    <property type="project" value="UniProtKB-KW"/>
</dbReference>
<dbReference type="GO" id="GO:0008234">
    <property type="term" value="F:cysteine-type peptidase activity"/>
    <property type="evidence" value="ECO:0007669"/>
    <property type="project" value="UniProtKB-KW"/>
</dbReference>
<dbReference type="InterPro" id="IPR038765">
    <property type="entry name" value="Papain-like_cys_pep_sf"/>
</dbReference>
<evidence type="ECO:0000256" key="1">
    <source>
        <dbReference type="ARBA" id="ARBA00007074"/>
    </source>
</evidence>
<evidence type="ECO:0000256" key="4">
    <source>
        <dbReference type="ARBA" id="ARBA00022807"/>
    </source>
</evidence>
<dbReference type="InterPro" id="IPR000064">
    <property type="entry name" value="NLP_P60_dom"/>
</dbReference>
<protein>
    <submittedName>
        <fullName evidence="7">Peptidase</fullName>
    </submittedName>
</protein>
<gene>
    <name evidence="7" type="ORF">BG844_23535</name>
</gene>
<dbReference type="PROSITE" id="PS51935">
    <property type="entry name" value="NLPC_P60"/>
    <property type="match status" value="1"/>
</dbReference>
<evidence type="ECO:0000256" key="3">
    <source>
        <dbReference type="ARBA" id="ARBA00022801"/>
    </source>
</evidence>
<keyword evidence="5" id="KW-0732">Signal</keyword>
<feature type="chain" id="PRO_5009663716" evidence="5">
    <location>
        <begin position="30"/>
        <end position="259"/>
    </location>
</feature>